<evidence type="ECO:0000313" key="3">
    <source>
        <dbReference type="Proteomes" id="UP001311730"/>
    </source>
</evidence>
<feature type="chain" id="PRO_5046081281" evidence="1">
    <location>
        <begin position="25"/>
        <end position="167"/>
    </location>
</feature>
<comment type="caution">
    <text evidence="2">The sequence shown here is derived from an EMBL/GenBank/DDBJ whole genome shotgun (WGS) entry which is preliminary data.</text>
</comment>
<sequence length="167" mass="20577">MKKKNTLKNSLLSLFVLLSINVFSQKIFVNKDHEPEKSRYRIYYKTDKETNIKVYMRMFMIENEKFREDHFKRCDVVTLFLKRDNPWLAKDFKTRSTCIGWQLTDIEFIKITSDRNFLYVVVSYFGYRMSEYIFVFEKDEEGLYHLVRQQVRGFDGYEEKKIRWYEE</sequence>
<keyword evidence="3" id="KW-1185">Reference proteome</keyword>
<protein>
    <submittedName>
        <fullName evidence="2">Uncharacterized protein</fullName>
    </submittedName>
</protein>
<proteinExistence type="predicted"/>
<gene>
    <name evidence="2" type="ORF">VJJ08_08250</name>
</gene>
<name>A0ABU5Z8J0_9FLAO</name>
<organism evidence="2 3">
    <name type="scientific">Capnocytophaga gingivalis</name>
    <dbReference type="NCBI Taxonomy" id="1017"/>
    <lineage>
        <taxon>Bacteria</taxon>
        <taxon>Pseudomonadati</taxon>
        <taxon>Bacteroidota</taxon>
        <taxon>Flavobacteriia</taxon>
        <taxon>Flavobacteriales</taxon>
        <taxon>Flavobacteriaceae</taxon>
        <taxon>Capnocytophaga</taxon>
    </lineage>
</organism>
<dbReference type="Proteomes" id="UP001311730">
    <property type="component" value="Unassembled WGS sequence"/>
</dbReference>
<evidence type="ECO:0000313" key="2">
    <source>
        <dbReference type="EMBL" id="MEB3075288.1"/>
    </source>
</evidence>
<reference evidence="2 3" key="1">
    <citation type="submission" date="2023-12" db="EMBL/GenBank/DDBJ databases">
        <title>Genomic sequences of Capnocytophaga and Parvimonas strains.</title>
        <authorList>
            <person name="Watt R.M."/>
            <person name="Wang M."/>
            <person name="Yang T."/>
            <person name="Tong W.M."/>
        </authorList>
    </citation>
    <scope>NUCLEOTIDE SEQUENCE [LARGE SCALE GENOMIC DNA]</scope>
    <source>
        <strain evidence="2 3">CCUG 13096</strain>
    </source>
</reference>
<dbReference type="EMBL" id="JAYKBW010000008">
    <property type="protein sequence ID" value="MEB3075288.1"/>
    <property type="molecule type" value="Genomic_DNA"/>
</dbReference>
<feature type="signal peptide" evidence="1">
    <location>
        <begin position="1"/>
        <end position="24"/>
    </location>
</feature>
<keyword evidence="1" id="KW-0732">Signal</keyword>
<dbReference type="RefSeq" id="WP_323983514.1">
    <property type="nucleotide sequence ID" value="NZ_JAYKBW010000008.1"/>
</dbReference>
<evidence type="ECO:0000256" key="1">
    <source>
        <dbReference type="SAM" id="SignalP"/>
    </source>
</evidence>
<accession>A0ABU5Z8J0</accession>